<dbReference type="Proteomes" id="UP000178935">
    <property type="component" value="Unassembled WGS sequence"/>
</dbReference>
<evidence type="ECO:0000256" key="4">
    <source>
        <dbReference type="ARBA" id="ARBA00022741"/>
    </source>
</evidence>
<dbReference type="Pfam" id="PF16177">
    <property type="entry name" value="ACAS_N"/>
    <property type="match status" value="1"/>
</dbReference>
<dbReference type="SUPFAM" id="SSF56801">
    <property type="entry name" value="Acetyl-CoA synthetase-like"/>
    <property type="match status" value="1"/>
</dbReference>
<dbReference type="GO" id="GO:0005524">
    <property type="term" value="F:ATP binding"/>
    <property type="evidence" value="ECO:0007669"/>
    <property type="project" value="UniProtKB-KW"/>
</dbReference>
<dbReference type="GO" id="GO:0006085">
    <property type="term" value="P:acetyl-CoA biosynthetic process"/>
    <property type="evidence" value="ECO:0007669"/>
    <property type="project" value="TreeGrafter"/>
</dbReference>
<dbReference type="Pfam" id="PF13193">
    <property type="entry name" value="AMP-binding_C"/>
    <property type="match status" value="1"/>
</dbReference>
<protein>
    <recommendedName>
        <fullName evidence="2">acetate--CoA ligase</fullName>
        <ecNumber evidence="2">6.2.1.1</ecNumber>
    </recommendedName>
</protein>
<evidence type="ECO:0000256" key="1">
    <source>
        <dbReference type="ARBA" id="ARBA00006432"/>
    </source>
</evidence>
<evidence type="ECO:0000313" key="10">
    <source>
        <dbReference type="EMBL" id="OGZ87496.1"/>
    </source>
</evidence>
<evidence type="ECO:0000259" key="8">
    <source>
        <dbReference type="Pfam" id="PF13193"/>
    </source>
</evidence>
<evidence type="ECO:0000259" key="7">
    <source>
        <dbReference type="Pfam" id="PF00501"/>
    </source>
</evidence>
<gene>
    <name evidence="10" type="ORF">A2561_00700</name>
</gene>
<keyword evidence="3" id="KW-0436">Ligase</keyword>
<evidence type="ECO:0000313" key="11">
    <source>
        <dbReference type="Proteomes" id="UP000178935"/>
    </source>
</evidence>
<dbReference type="NCBIfam" id="NF001208">
    <property type="entry name" value="PRK00174.1"/>
    <property type="match status" value="1"/>
</dbReference>
<dbReference type="PANTHER" id="PTHR24095">
    <property type="entry name" value="ACETYL-COENZYME A SYNTHETASE"/>
    <property type="match status" value="1"/>
</dbReference>
<dbReference type="InterPro" id="IPR000873">
    <property type="entry name" value="AMP-dep_synth/lig_dom"/>
</dbReference>
<dbReference type="Gene3D" id="3.30.300.30">
    <property type="match status" value="1"/>
</dbReference>
<dbReference type="InterPro" id="IPR045851">
    <property type="entry name" value="AMP-bd_C_sf"/>
</dbReference>
<evidence type="ECO:0000256" key="3">
    <source>
        <dbReference type="ARBA" id="ARBA00022598"/>
    </source>
</evidence>
<dbReference type="InterPro" id="IPR025110">
    <property type="entry name" value="AMP-bd_C"/>
</dbReference>
<dbReference type="PANTHER" id="PTHR24095:SF14">
    <property type="entry name" value="ACETYL-COENZYME A SYNTHETASE 1"/>
    <property type="match status" value="1"/>
</dbReference>
<organism evidence="10 11">
    <name type="scientific">Candidatus Staskawiczbacteria bacterium RIFOXYD1_FULL_32_13</name>
    <dbReference type="NCBI Taxonomy" id="1802234"/>
    <lineage>
        <taxon>Bacteria</taxon>
        <taxon>Candidatus Staskawicziibacteriota</taxon>
    </lineage>
</organism>
<evidence type="ECO:0000256" key="5">
    <source>
        <dbReference type="ARBA" id="ARBA00022840"/>
    </source>
</evidence>
<keyword evidence="4" id="KW-0547">Nucleotide-binding</keyword>
<keyword evidence="6" id="KW-0007">Acetylation</keyword>
<dbReference type="InterPro" id="IPR032387">
    <property type="entry name" value="ACAS_N"/>
</dbReference>
<evidence type="ECO:0000256" key="2">
    <source>
        <dbReference type="ARBA" id="ARBA00013275"/>
    </source>
</evidence>
<accession>A0A1G2JK31</accession>
<dbReference type="AlphaFoldDB" id="A0A1G2JK31"/>
<comment type="similarity">
    <text evidence="1">Belongs to the ATP-dependent AMP-binding enzyme family.</text>
</comment>
<evidence type="ECO:0000259" key="9">
    <source>
        <dbReference type="Pfam" id="PF16177"/>
    </source>
</evidence>
<dbReference type="Gene3D" id="3.40.50.12780">
    <property type="entry name" value="N-terminal domain of ligase-like"/>
    <property type="match status" value="1"/>
</dbReference>
<proteinExistence type="inferred from homology"/>
<reference evidence="10 11" key="1">
    <citation type="journal article" date="2016" name="Nat. Commun.">
        <title>Thousands of microbial genomes shed light on interconnected biogeochemical processes in an aquifer system.</title>
        <authorList>
            <person name="Anantharaman K."/>
            <person name="Brown C.T."/>
            <person name="Hug L.A."/>
            <person name="Sharon I."/>
            <person name="Castelle C.J."/>
            <person name="Probst A.J."/>
            <person name="Thomas B.C."/>
            <person name="Singh A."/>
            <person name="Wilkins M.J."/>
            <person name="Karaoz U."/>
            <person name="Brodie E.L."/>
            <person name="Williams K.H."/>
            <person name="Hubbard S.S."/>
            <person name="Banfield J.F."/>
        </authorList>
    </citation>
    <scope>NUCLEOTIDE SEQUENCE [LARGE SCALE GENOMIC DNA]</scope>
</reference>
<feature type="domain" description="Acetyl-coenzyme A synthetase N-terminal" evidence="9">
    <location>
        <begin position="24"/>
        <end position="80"/>
    </location>
</feature>
<dbReference type="EMBL" id="MHPU01000042">
    <property type="protein sequence ID" value="OGZ87496.1"/>
    <property type="molecule type" value="Genomic_DNA"/>
</dbReference>
<dbReference type="GO" id="GO:0003987">
    <property type="term" value="F:acetate-CoA ligase activity"/>
    <property type="evidence" value="ECO:0007669"/>
    <property type="project" value="UniProtKB-EC"/>
</dbReference>
<feature type="domain" description="AMP-dependent synthetase/ligase" evidence="7">
    <location>
        <begin position="116"/>
        <end position="493"/>
    </location>
</feature>
<name>A0A1G2JK31_9BACT</name>
<evidence type="ECO:0000256" key="6">
    <source>
        <dbReference type="ARBA" id="ARBA00022990"/>
    </source>
</evidence>
<sequence length="675" mass="75380">MNKKWNGLYYPTKDFQKQANLNNKKIYKQASKDPIAFWSDLAKKELFWQEPFTETFSNKQTNFGPEIKWFSGGKLNLTENIFEHNISQSNSLSLRGGSQADEAIPTVEIASGSALAMTKSKVALIWEPENPDEQTKKYTYEELLSEVNKFANALKNLGVKKGDTVGIYLPIIPEIAISMLACARIGVVHLVVFSAFSPDALRIRLQTVKAKYLITADGYYRRGKTINLKQNADLGIENTNIEKVIVVKRAGNDIIWENSKNFWFDELTKNESNICPPEKMNSEDLLFVLPESGTTGQFLPIIHTTGGYTLQAKVTGKWVFDIKDGDVFWSTADPGWITGHTYSIYSPLLNGITTLLFEGAPDFPTTDRWAKIIEKNKVTILYTAPTAIRMFKQYGAESFKNCDISSLRVLGSVGEIIDAPTWLWHNKEIGKNKLPIVDTYWQTETGAIIITSLPGIGPTKPACAGLSLPGVNMNIFDENGKPCKNGVEGNLVMLPPYCPAIVRGIFGAPEKYKNVYWNLYGKDVYITSDRAIKDKHGIIKITGRADDVIKIAGRRITTSELESAVNNHPEISESAVIGIPDEIKGSTPLVFATYRGVKNKDEVTKEIEQEIKKSMGPIATPKKIYLVHELPKTRSGKIMRTLLKKLYFNENLGDISTLSNPETIEAIKKQITTNL</sequence>
<comment type="caution">
    <text evidence="10">The sequence shown here is derived from an EMBL/GenBank/DDBJ whole genome shotgun (WGS) entry which is preliminary data.</text>
</comment>
<dbReference type="Pfam" id="PF00501">
    <property type="entry name" value="AMP-binding"/>
    <property type="match status" value="1"/>
</dbReference>
<keyword evidence="5" id="KW-0067">ATP-binding</keyword>
<dbReference type="InterPro" id="IPR042099">
    <property type="entry name" value="ANL_N_sf"/>
</dbReference>
<dbReference type="EC" id="6.2.1.1" evidence="2"/>
<feature type="domain" description="AMP-binding enzyme C-terminal" evidence="8">
    <location>
        <begin position="560"/>
        <end position="637"/>
    </location>
</feature>